<evidence type="ECO:0000256" key="3">
    <source>
        <dbReference type="ARBA" id="ARBA00022989"/>
    </source>
</evidence>
<comment type="subcellular location">
    <subcellularLocation>
        <location evidence="1">Membrane</location>
        <topology evidence="1">Multi-pass membrane protein</topology>
    </subcellularLocation>
</comment>
<comment type="caution">
    <text evidence="7">The sequence shown here is derived from an EMBL/GenBank/DDBJ whole genome shotgun (WGS) entry which is preliminary data.</text>
</comment>
<evidence type="ECO:0000259" key="6">
    <source>
        <dbReference type="PROSITE" id="PS50850"/>
    </source>
</evidence>
<feature type="transmembrane region" description="Helical" evidence="5">
    <location>
        <begin position="345"/>
        <end position="363"/>
    </location>
</feature>
<dbReference type="GO" id="GO:0022857">
    <property type="term" value="F:transmembrane transporter activity"/>
    <property type="evidence" value="ECO:0007669"/>
    <property type="project" value="InterPro"/>
</dbReference>
<name>A0AAW0QS70_9PEZI</name>
<feature type="transmembrane region" description="Helical" evidence="5">
    <location>
        <begin position="415"/>
        <end position="433"/>
    </location>
</feature>
<feature type="transmembrane region" description="Helical" evidence="5">
    <location>
        <begin position="200"/>
        <end position="220"/>
    </location>
</feature>
<gene>
    <name evidence="7" type="ORF">PG999_010767</name>
</gene>
<organism evidence="7 8">
    <name type="scientific">Apiospora kogelbergensis</name>
    <dbReference type="NCBI Taxonomy" id="1337665"/>
    <lineage>
        <taxon>Eukaryota</taxon>
        <taxon>Fungi</taxon>
        <taxon>Dikarya</taxon>
        <taxon>Ascomycota</taxon>
        <taxon>Pezizomycotina</taxon>
        <taxon>Sordariomycetes</taxon>
        <taxon>Xylariomycetidae</taxon>
        <taxon>Amphisphaeriales</taxon>
        <taxon>Apiosporaceae</taxon>
        <taxon>Apiospora</taxon>
    </lineage>
</organism>
<dbReference type="GO" id="GO:0016020">
    <property type="term" value="C:membrane"/>
    <property type="evidence" value="ECO:0007669"/>
    <property type="project" value="UniProtKB-SubCell"/>
</dbReference>
<feature type="transmembrane region" description="Helical" evidence="5">
    <location>
        <begin position="112"/>
        <end position="131"/>
    </location>
</feature>
<feature type="transmembrane region" description="Helical" evidence="5">
    <location>
        <begin position="445"/>
        <end position="473"/>
    </location>
</feature>
<accession>A0AAW0QS70</accession>
<dbReference type="InterPro" id="IPR020846">
    <property type="entry name" value="MFS_dom"/>
</dbReference>
<reference evidence="7 8" key="1">
    <citation type="submission" date="2023-01" db="EMBL/GenBank/DDBJ databases">
        <title>Analysis of 21 Apiospora genomes using comparative genomics revels a genus with tremendous synthesis potential of carbohydrate active enzymes and secondary metabolites.</title>
        <authorList>
            <person name="Sorensen T."/>
        </authorList>
    </citation>
    <scope>NUCLEOTIDE SEQUENCE [LARGE SCALE GENOMIC DNA]</scope>
    <source>
        <strain evidence="7 8">CBS 117206</strain>
    </source>
</reference>
<keyword evidence="3 5" id="KW-1133">Transmembrane helix</keyword>
<dbReference type="Proteomes" id="UP001392437">
    <property type="component" value="Unassembled WGS sequence"/>
</dbReference>
<feature type="transmembrane region" description="Helical" evidence="5">
    <location>
        <begin position="307"/>
        <end position="325"/>
    </location>
</feature>
<dbReference type="SUPFAM" id="SSF103473">
    <property type="entry name" value="MFS general substrate transporter"/>
    <property type="match status" value="1"/>
</dbReference>
<dbReference type="InterPro" id="IPR011701">
    <property type="entry name" value="MFS"/>
</dbReference>
<evidence type="ECO:0000256" key="1">
    <source>
        <dbReference type="ARBA" id="ARBA00004141"/>
    </source>
</evidence>
<dbReference type="Gene3D" id="1.20.1250.20">
    <property type="entry name" value="MFS general substrate transporter like domains"/>
    <property type="match status" value="1"/>
</dbReference>
<evidence type="ECO:0000313" key="8">
    <source>
        <dbReference type="Proteomes" id="UP001392437"/>
    </source>
</evidence>
<proteinExistence type="predicted"/>
<keyword evidence="8" id="KW-1185">Reference proteome</keyword>
<evidence type="ECO:0000256" key="4">
    <source>
        <dbReference type="ARBA" id="ARBA00023136"/>
    </source>
</evidence>
<keyword evidence="2 5" id="KW-0812">Transmembrane</keyword>
<keyword evidence="4 5" id="KW-0472">Membrane</keyword>
<sequence>MEDSSGKAGCVAVIEDLDTAELRAHGLERGPDDLIRWRRDSPDHPRNWSSRRKGFDTTVIIFFRVFRHCSQHNRSKLRRIPSYRQRPVTDNIFVKAAVADPLRDEYSLGKRLSLVSITFMYNLGQAFGGLFIPPLSEIGGRRLPYLISCALFSLSCVVVAAIPHQSAIWIGRFIGGFASAVPAVVTAGSVEDLFNTRTRIWIVVLWNGGSTAGLCFGPVYAAYINAAHGWKWVYYSSAIVTAVTFLCLLGVQESRPSKILKAKIAKLRGCSKIHNLDWHNPDESPNMASLVNLVLIRPVHLLCTEPLVMMVTAISAISWGIIYFFTESLTKAYTSMGFSNTEASLPFLAMASGVLLTSLPRLWDMRVAKRRQAQHKPVQPEDKIVGFAFAAPALAVGLAWYAWTVPPAAPAGLPWIVPTLALAPVGFAVNEMAYTLSGYLADAYLLYAASAFCGLAFVRALVSGLMPLAALALHDALGANLAGTVVAGLALVFCGAPWVFFRYSRTLRQRSPFARFSLQSHLRTQIDRDNI</sequence>
<feature type="transmembrane region" description="Helical" evidence="5">
    <location>
        <begin position="168"/>
        <end position="188"/>
    </location>
</feature>
<dbReference type="InterPro" id="IPR036259">
    <property type="entry name" value="MFS_trans_sf"/>
</dbReference>
<feature type="transmembrane region" description="Helical" evidence="5">
    <location>
        <begin position="384"/>
        <end position="403"/>
    </location>
</feature>
<protein>
    <recommendedName>
        <fullName evidence="6">Major facilitator superfamily (MFS) profile domain-containing protein</fullName>
    </recommendedName>
</protein>
<evidence type="ECO:0000256" key="5">
    <source>
        <dbReference type="SAM" id="Phobius"/>
    </source>
</evidence>
<feature type="domain" description="Major facilitator superfamily (MFS) profile" evidence="6">
    <location>
        <begin position="59"/>
        <end position="505"/>
    </location>
</feature>
<dbReference type="Pfam" id="PF07690">
    <property type="entry name" value="MFS_1"/>
    <property type="match status" value="1"/>
</dbReference>
<evidence type="ECO:0000313" key="7">
    <source>
        <dbReference type="EMBL" id="KAK8100393.1"/>
    </source>
</evidence>
<dbReference type="PANTHER" id="PTHR23502:SF157">
    <property type="entry name" value="MAJOR FACILITATOR SUPERFAMILY (MFS) PROFILE DOMAIN-CONTAINING PROTEIN-RELATED"/>
    <property type="match status" value="1"/>
</dbReference>
<feature type="transmembrane region" description="Helical" evidence="5">
    <location>
        <begin position="143"/>
        <end position="162"/>
    </location>
</feature>
<feature type="transmembrane region" description="Helical" evidence="5">
    <location>
        <begin position="232"/>
        <end position="251"/>
    </location>
</feature>
<dbReference type="PROSITE" id="PS50850">
    <property type="entry name" value="MFS"/>
    <property type="match status" value="1"/>
</dbReference>
<dbReference type="AlphaFoldDB" id="A0AAW0QS70"/>
<feature type="transmembrane region" description="Helical" evidence="5">
    <location>
        <begin position="479"/>
        <end position="501"/>
    </location>
</feature>
<dbReference type="PANTHER" id="PTHR23502">
    <property type="entry name" value="MAJOR FACILITATOR SUPERFAMILY"/>
    <property type="match status" value="1"/>
</dbReference>
<dbReference type="EMBL" id="JAQQWP010000009">
    <property type="protein sequence ID" value="KAK8100393.1"/>
    <property type="molecule type" value="Genomic_DNA"/>
</dbReference>
<evidence type="ECO:0000256" key="2">
    <source>
        <dbReference type="ARBA" id="ARBA00022692"/>
    </source>
</evidence>